<dbReference type="Proteomes" id="UP000001977">
    <property type="component" value="Chromosome"/>
</dbReference>
<dbReference type="GeneID" id="92935120"/>
<proteinExistence type="inferred from homology"/>
<feature type="transmembrane region" description="Helical" evidence="7">
    <location>
        <begin position="47"/>
        <end position="64"/>
    </location>
</feature>
<comment type="subcellular location">
    <subcellularLocation>
        <location evidence="1">Cell membrane</location>
        <topology evidence="1">Multi-pass membrane protein</topology>
    </subcellularLocation>
</comment>
<feature type="transmembrane region" description="Helical" evidence="7">
    <location>
        <begin position="71"/>
        <end position="89"/>
    </location>
</feature>
<evidence type="ECO:0000256" key="7">
    <source>
        <dbReference type="SAM" id="Phobius"/>
    </source>
</evidence>
<name>Q2L0U4_BORA1</name>
<dbReference type="STRING" id="360910.BAV1817"/>
<evidence type="ECO:0000256" key="5">
    <source>
        <dbReference type="ARBA" id="ARBA00022989"/>
    </source>
</evidence>
<evidence type="ECO:0000256" key="6">
    <source>
        <dbReference type="ARBA" id="ARBA00023136"/>
    </source>
</evidence>
<keyword evidence="6 7" id="KW-0472">Membrane</keyword>
<evidence type="ECO:0000256" key="2">
    <source>
        <dbReference type="ARBA" id="ARBA00006679"/>
    </source>
</evidence>
<evidence type="ECO:0000256" key="1">
    <source>
        <dbReference type="ARBA" id="ARBA00004651"/>
    </source>
</evidence>
<protein>
    <submittedName>
        <fullName evidence="8">Membrane protein</fullName>
    </submittedName>
</protein>
<dbReference type="InterPro" id="IPR032808">
    <property type="entry name" value="DoxX"/>
</dbReference>
<evidence type="ECO:0000256" key="3">
    <source>
        <dbReference type="ARBA" id="ARBA00022475"/>
    </source>
</evidence>
<dbReference type="EMBL" id="AM167904">
    <property type="protein sequence ID" value="CAJ49426.1"/>
    <property type="molecule type" value="Genomic_DNA"/>
</dbReference>
<feature type="transmembrane region" description="Helical" evidence="7">
    <location>
        <begin position="12"/>
        <end position="35"/>
    </location>
</feature>
<keyword evidence="5 7" id="KW-1133">Transmembrane helix</keyword>
<dbReference type="KEGG" id="bav:BAV1817"/>
<dbReference type="PANTHER" id="PTHR33452:SF1">
    <property type="entry name" value="INNER MEMBRANE PROTEIN YPHA-RELATED"/>
    <property type="match status" value="1"/>
</dbReference>
<keyword evidence="3" id="KW-1003">Cell membrane</keyword>
<keyword evidence="4 7" id="KW-0812">Transmembrane</keyword>
<evidence type="ECO:0000313" key="8">
    <source>
        <dbReference type="EMBL" id="CAJ49426.1"/>
    </source>
</evidence>
<keyword evidence="9" id="KW-1185">Reference proteome</keyword>
<dbReference type="Pfam" id="PF07681">
    <property type="entry name" value="DoxX"/>
    <property type="match status" value="1"/>
</dbReference>
<dbReference type="OrthoDB" id="280866at2"/>
<dbReference type="eggNOG" id="COG2259">
    <property type="taxonomic scope" value="Bacteria"/>
</dbReference>
<evidence type="ECO:0000313" key="9">
    <source>
        <dbReference type="Proteomes" id="UP000001977"/>
    </source>
</evidence>
<sequence length="135" mass="14286">MIRSDDTGKLVLRLALGIMILLHGLAKLSTGVGPIVEMISSRGLPGFLAYGVYVGEIIAPLLLILGLYTRVGAFIIFVNMVVALMLVHSGQFGSINPKTGGWSLELQGMFLFSALALFFTGAGRFSLGGAGGRWN</sequence>
<dbReference type="PANTHER" id="PTHR33452">
    <property type="entry name" value="OXIDOREDUCTASE CATD-RELATED"/>
    <property type="match status" value="1"/>
</dbReference>
<reference evidence="8 9" key="1">
    <citation type="journal article" date="2006" name="J. Bacteriol.">
        <title>Comparison of the genome sequence of the poultry pathogen Bordetella avium with those of B. bronchiseptica, B. pertussis, and B. parapertussis reveals extensive diversity in surface structures associated with host interaction.</title>
        <authorList>
            <person name="Sebaihia M."/>
            <person name="Preston A."/>
            <person name="Maskell D.J."/>
            <person name="Kuzmiak H."/>
            <person name="Connell T.D."/>
            <person name="King N.D."/>
            <person name="Orndorff P.E."/>
            <person name="Miyamoto D.M."/>
            <person name="Thomson N.R."/>
            <person name="Harris D."/>
            <person name="Goble A."/>
            <person name="Lord A."/>
            <person name="Murphy L."/>
            <person name="Quail M.A."/>
            <person name="Rutter S."/>
            <person name="Squares R."/>
            <person name="Squares S."/>
            <person name="Woodward J."/>
            <person name="Parkhill J."/>
            <person name="Temple L.M."/>
        </authorList>
    </citation>
    <scope>NUCLEOTIDE SEQUENCE [LARGE SCALE GENOMIC DNA]</scope>
    <source>
        <strain evidence="8 9">197N</strain>
    </source>
</reference>
<organism evidence="8 9">
    <name type="scientific">Bordetella avium (strain 197N)</name>
    <dbReference type="NCBI Taxonomy" id="360910"/>
    <lineage>
        <taxon>Bacteria</taxon>
        <taxon>Pseudomonadati</taxon>
        <taxon>Pseudomonadota</taxon>
        <taxon>Betaproteobacteria</taxon>
        <taxon>Burkholderiales</taxon>
        <taxon>Alcaligenaceae</taxon>
        <taxon>Bordetella</taxon>
    </lineage>
</organism>
<dbReference type="AlphaFoldDB" id="Q2L0U4"/>
<gene>
    <name evidence="8" type="ordered locus">BAV1817</name>
</gene>
<comment type="similarity">
    <text evidence="2">Belongs to the DoxX family.</text>
</comment>
<feature type="transmembrane region" description="Helical" evidence="7">
    <location>
        <begin position="109"/>
        <end position="127"/>
    </location>
</feature>
<dbReference type="HOGENOM" id="CLU_058421_6_3_4"/>
<evidence type="ECO:0000256" key="4">
    <source>
        <dbReference type="ARBA" id="ARBA00022692"/>
    </source>
</evidence>
<dbReference type="InterPro" id="IPR051907">
    <property type="entry name" value="DoxX-like_oxidoreductase"/>
</dbReference>
<dbReference type="GO" id="GO:0005886">
    <property type="term" value="C:plasma membrane"/>
    <property type="evidence" value="ECO:0007669"/>
    <property type="project" value="UniProtKB-SubCell"/>
</dbReference>
<dbReference type="RefSeq" id="WP_012417487.1">
    <property type="nucleotide sequence ID" value="NC_010645.1"/>
</dbReference>
<accession>Q2L0U4</accession>